<dbReference type="PANTHER" id="PTHR47962:SF5">
    <property type="entry name" value="ATP-DEPENDENT HELICASE LHR-RELATED"/>
    <property type="match status" value="1"/>
</dbReference>
<dbReference type="GO" id="GO:0005524">
    <property type="term" value="F:ATP binding"/>
    <property type="evidence" value="ECO:0007669"/>
    <property type="project" value="UniProtKB-KW"/>
</dbReference>
<dbReference type="InterPro" id="IPR027417">
    <property type="entry name" value="P-loop_NTPase"/>
</dbReference>
<dbReference type="SMART" id="SM00490">
    <property type="entry name" value="HELICc"/>
    <property type="match status" value="1"/>
</dbReference>
<dbReference type="GO" id="GO:0003677">
    <property type="term" value="F:DNA binding"/>
    <property type="evidence" value="ECO:0007669"/>
    <property type="project" value="TreeGrafter"/>
</dbReference>
<dbReference type="EMBL" id="OBEG01000003">
    <property type="protein sequence ID" value="SNY85791.1"/>
    <property type="molecule type" value="Genomic_DNA"/>
</dbReference>
<dbReference type="InterPro" id="IPR014001">
    <property type="entry name" value="Helicase_ATP-bd"/>
</dbReference>
<dbReference type="Proteomes" id="UP000219565">
    <property type="component" value="Unassembled WGS sequence"/>
</dbReference>
<evidence type="ECO:0000256" key="1">
    <source>
        <dbReference type="ARBA" id="ARBA00022741"/>
    </source>
</evidence>
<organism evidence="5 6">
    <name type="scientific">Nocardia amikacinitolerans</name>
    <dbReference type="NCBI Taxonomy" id="756689"/>
    <lineage>
        <taxon>Bacteria</taxon>
        <taxon>Bacillati</taxon>
        <taxon>Actinomycetota</taxon>
        <taxon>Actinomycetes</taxon>
        <taxon>Mycobacteriales</taxon>
        <taxon>Nocardiaceae</taxon>
        <taxon>Nocardia</taxon>
    </lineage>
</organism>
<evidence type="ECO:0000259" key="4">
    <source>
        <dbReference type="PROSITE" id="PS51194"/>
    </source>
</evidence>
<dbReference type="RefSeq" id="WP_097245963.1">
    <property type="nucleotide sequence ID" value="NZ_OBEG01000003.1"/>
</dbReference>
<evidence type="ECO:0000313" key="6">
    <source>
        <dbReference type="Proteomes" id="UP000219565"/>
    </source>
</evidence>
<feature type="domain" description="Helicase ATP-binding" evidence="3">
    <location>
        <begin position="34"/>
        <end position="213"/>
    </location>
</feature>
<dbReference type="AlphaFoldDB" id="A0A285LR10"/>
<dbReference type="OrthoDB" id="3197455at2"/>
<dbReference type="InterPro" id="IPR011545">
    <property type="entry name" value="DEAD/DEAH_box_helicase_dom"/>
</dbReference>
<dbReference type="PROSITE" id="PS51194">
    <property type="entry name" value="HELICASE_CTER"/>
    <property type="match status" value="1"/>
</dbReference>
<evidence type="ECO:0000313" key="5">
    <source>
        <dbReference type="EMBL" id="SNY85791.1"/>
    </source>
</evidence>
<reference evidence="6" key="1">
    <citation type="submission" date="2017-09" db="EMBL/GenBank/DDBJ databases">
        <authorList>
            <person name="Varghese N."/>
            <person name="Submissions S."/>
        </authorList>
    </citation>
    <scope>NUCLEOTIDE SEQUENCE [LARGE SCALE GENOMIC DNA]</scope>
    <source>
        <strain evidence="6">DSM 45537</strain>
    </source>
</reference>
<dbReference type="InterPro" id="IPR052511">
    <property type="entry name" value="ATP-dep_Helicase"/>
</dbReference>
<evidence type="ECO:0000259" key="3">
    <source>
        <dbReference type="PROSITE" id="PS51192"/>
    </source>
</evidence>
<keyword evidence="5" id="KW-0378">Hydrolase</keyword>
<protein>
    <submittedName>
        <fullName evidence="5">ATP-dependent helicase Lhr and Lhr-like helicase</fullName>
    </submittedName>
</protein>
<name>A0A285LR10_9NOCA</name>
<dbReference type="Gene3D" id="3.40.50.300">
    <property type="entry name" value="P-loop containing nucleotide triphosphate hydrolases"/>
    <property type="match status" value="2"/>
</dbReference>
<dbReference type="GO" id="GO:0016887">
    <property type="term" value="F:ATP hydrolysis activity"/>
    <property type="evidence" value="ECO:0007669"/>
    <property type="project" value="TreeGrafter"/>
</dbReference>
<keyword evidence="1" id="KW-0547">Nucleotide-binding</keyword>
<dbReference type="Pfam" id="PF00270">
    <property type="entry name" value="DEAD"/>
    <property type="match status" value="1"/>
</dbReference>
<dbReference type="SUPFAM" id="SSF52540">
    <property type="entry name" value="P-loop containing nucleoside triphosphate hydrolases"/>
    <property type="match status" value="1"/>
</dbReference>
<evidence type="ECO:0000256" key="2">
    <source>
        <dbReference type="ARBA" id="ARBA00022840"/>
    </source>
</evidence>
<keyword evidence="2" id="KW-0067">ATP-binding</keyword>
<dbReference type="GO" id="GO:0004386">
    <property type="term" value="F:helicase activity"/>
    <property type="evidence" value="ECO:0007669"/>
    <property type="project" value="UniProtKB-KW"/>
</dbReference>
<keyword evidence="5" id="KW-0347">Helicase</keyword>
<accession>A0A285LR10</accession>
<dbReference type="PANTHER" id="PTHR47962">
    <property type="entry name" value="ATP-DEPENDENT HELICASE LHR-RELATED-RELATED"/>
    <property type="match status" value="1"/>
</dbReference>
<feature type="domain" description="Helicase C-terminal" evidence="4">
    <location>
        <begin position="248"/>
        <end position="403"/>
    </location>
</feature>
<dbReference type="SMART" id="SM00487">
    <property type="entry name" value="DEXDc"/>
    <property type="match status" value="1"/>
</dbReference>
<gene>
    <name evidence="5" type="ORF">SAMN04244553_3783</name>
</gene>
<keyword evidence="6" id="KW-1185">Reference proteome</keyword>
<sequence length="710" mass="78239">MTDEPWDRLHPVVVHHIVNTLGWPGLRPLQQDAIAPLIDGEDAVLLAPTAGGKTEAACFPLLSAMEEQHWKGISVLYLCPLKALLNNLVTRIDGYAQWLGRRAALWHGDVTNSKRDRIRREHPDILLTTPESLEAMLIGTKTDHDELLGNIRAVVVDEVHAFAGDDRGWHLLAVLERLQRVSGRPIQRVGLSATVGNPNDLLTWLQGSGAGTRPGRVVAPGLTLPPTTKTATPPPGEVELDYVGSLDNAAKVIAALHRGEKRLVFCDSRRQVEHLGAALREREVTVFLSHSSLSVDERTRAEQAFAEARDCVIVSTSTLELGIDVGDLDRVIQIDSPTTVASFLQRIGRTGRRADSTRNCLFLATTDDALVQAAGLLLLWGRGWVEPITPPPEPRHLVAQQLLAVTLQHHSIGDRRWTHEWNDLAPFDESASPILHHLLAQGYLDEDSGLLHMGPTAEKRFGRRHFLDLTAAFTAPPQFTVLAGRQEIGHTDPSVLTDDSPGPRRLLLAGRSWQVTYIDWSRRRAFVEPTQSGGVAKWSNLGLRGLSFELARAIRDVYLGEDPQVELTRRARTQLADIRATEGTGNAHADATVVHRDGERVDWWTWAGFRANATLAASLPGIVHPNQRPNDFSIRLRPDLTVDMWRGALAERRALLPSLEFPQVDERAAHGLKFSDVLPDEAATATVSARLADLDSARRVLGESTAFYAV</sequence>
<dbReference type="Pfam" id="PF00271">
    <property type="entry name" value="Helicase_C"/>
    <property type="match status" value="1"/>
</dbReference>
<proteinExistence type="predicted"/>
<dbReference type="PROSITE" id="PS51192">
    <property type="entry name" value="HELICASE_ATP_BIND_1"/>
    <property type="match status" value="1"/>
</dbReference>
<dbReference type="InterPro" id="IPR001650">
    <property type="entry name" value="Helicase_C-like"/>
</dbReference>